<evidence type="ECO:0000313" key="2">
    <source>
        <dbReference type="EMBL" id="KAJ4463707.1"/>
    </source>
</evidence>
<evidence type="ECO:0000313" key="3">
    <source>
        <dbReference type="Proteomes" id="UP001150217"/>
    </source>
</evidence>
<accession>A0ABQ8UW94</accession>
<protein>
    <submittedName>
        <fullName evidence="2">Uncharacterized protein</fullName>
    </submittedName>
</protein>
<dbReference type="Gene3D" id="3.40.30.10">
    <property type="entry name" value="Glutaredoxin"/>
    <property type="match status" value="1"/>
</dbReference>
<feature type="compositionally biased region" description="Polar residues" evidence="1">
    <location>
        <begin position="27"/>
        <end position="37"/>
    </location>
</feature>
<dbReference type="EMBL" id="JANVFT010000154">
    <property type="protein sequence ID" value="KAJ4463707.1"/>
    <property type="molecule type" value="Genomic_DNA"/>
</dbReference>
<keyword evidence="3" id="KW-1185">Reference proteome</keyword>
<reference evidence="2" key="1">
    <citation type="submission" date="2022-08" db="EMBL/GenBank/DDBJ databases">
        <title>A Global Phylogenomic Analysis of the Shiitake Genus Lentinula.</title>
        <authorList>
            <consortium name="DOE Joint Genome Institute"/>
            <person name="Sierra-Patev S."/>
            <person name="Min B."/>
            <person name="Naranjo-Ortiz M."/>
            <person name="Looney B."/>
            <person name="Konkel Z."/>
            <person name="Slot J.C."/>
            <person name="Sakamoto Y."/>
            <person name="Steenwyk J.L."/>
            <person name="Rokas A."/>
            <person name="Carro J."/>
            <person name="Camarero S."/>
            <person name="Ferreira P."/>
            <person name="Molpeceres G."/>
            <person name="Ruiz-Duenas F.J."/>
            <person name="Serrano A."/>
            <person name="Henrissat B."/>
            <person name="Drula E."/>
            <person name="Hughes K.W."/>
            <person name="Mata J.L."/>
            <person name="Ishikawa N.K."/>
            <person name="Vargas-Isla R."/>
            <person name="Ushijima S."/>
            <person name="Smith C.A."/>
            <person name="Ahrendt S."/>
            <person name="Andreopoulos W."/>
            <person name="He G."/>
            <person name="Labutti K."/>
            <person name="Lipzen A."/>
            <person name="Ng V."/>
            <person name="Riley R."/>
            <person name="Sandor L."/>
            <person name="Barry K."/>
            <person name="Martinez A.T."/>
            <person name="Xiao Y."/>
            <person name="Gibbons J.G."/>
            <person name="Terashima K."/>
            <person name="Grigoriev I.V."/>
            <person name="Hibbett D.S."/>
        </authorList>
    </citation>
    <scope>NUCLEOTIDE SEQUENCE</scope>
    <source>
        <strain evidence="2">RHP3577 ss4</strain>
    </source>
</reference>
<feature type="region of interest" description="Disordered" evidence="1">
    <location>
        <begin position="1"/>
        <end position="37"/>
    </location>
</feature>
<evidence type="ECO:0000256" key="1">
    <source>
        <dbReference type="SAM" id="MobiDB-lite"/>
    </source>
</evidence>
<gene>
    <name evidence="2" type="ORF">C8R41DRAFT_927263</name>
</gene>
<name>A0ABQ8UW94_9AGAR</name>
<comment type="caution">
    <text evidence="2">The sequence shown here is derived from an EMBL/GenBank/DDBJ whole genome shotgun (WGS) entry which is preliminary data.</text>
</comment>
<sequence length="106" mass="11619">MSDEQTDPLLKEDSALDNKSNARRVWNTRQSGSNAADVSTTIKKIGADPTCLQPTREPWYTISAIVDDAVGVALPESAEIAEYLDTSRIIPEGTHTLQPKQADHRV</sequence>
<proteinExistence type="predicted"/>
<dbReference type="Proteomes" id="UP001150217">
    <property type="component" value="Unassembled WGS sequence"/>
</dbReference>
<organism evidence="2 3">
    <name type="scientific">Lentinula lateritia</name>
    <dbReference type="NCBI Taxonomy" id="40482"/>
    <lineage>
        <taxon>Eukaryota</taxon>
        <taxon>Fungi</taxon>
        <taxon>Dikarya</taxon>
        <taxon>Basidiomycota</taxon>
        <taxon>Agaricomycotina</taxon>
        <taxon>Agaricomycetes</taxon>
        <taxon>Agaricomycetidae</taxon>
        <taxon>Agaricales</taxon>
        <taxon>Marasmiineae</taxon>
        <taxon>Omphalotaceae</taxon>
        <taxon>Lentinula</taxon>
    </lineage>
</organism>